<evidence type="ECO:0000256" key="1">
    <source>
        <dbReference type="SAM" id="Phobius"/>
    </source>
</evidence>
<keyword evidence="1" id="KW-0472">Membrane</keyword>
<feature type="transmembrane region" description="Helical" evidence="1">
    <location>
        <begin position="26"/>
        <end position="42"/>
    </location>
</feature>
<dbReference type="AlphaFoldDB" id="E6TBW7"/>
<keyword evidence="3" id="KW-1185">Reference proteome</keyword>
<feature type="transmembrane region" description="Helical" evidence="1">
    <location>
        <begin position="54"/>
        <end position="76"/>
    </location>
</feature>
<dbReference type="HOGENOM" id="CLU_1863009_0_0_11"/>
<evidence type="ECO:0000313" key="3">
    <source>
        <dbReference type="Proteomes" id="UP000008916"/>
    </source>
</evidence>
<name>E6TBW7_MYCSR</name>
<reference evidence="2 3" key="1">
    <citation type="journal article" date="2011" name="Stand. Genomic Sci.">
        <title>Complete genome sequence of Mycobacterium sp. strain (Spyr1) and reclassification to Mycobacterium gilvum Spyr1.</title>
        <authorList>
            <person name="Kallimanis A."/>
            <person name="Karabika E."/>
            <person name="Mavromatis K."/>
            <person name="Lapidus A."/>
            <person name="Labutti K.M."/>
            <person name="Liolios K."/>
            <person name="Ivanova N."/>
            <person name="Goodwin L."/>
            <person name="Woyke T."/>
            <person name="Velentzas A.D."/>
            <person name="Perisynakis A."/>
            <person name="Ouzounis C.C."/>
            <person name="Kyrpides N.C."/>
            <person name="Koukkou A.I."/>
            <person name="Drainas C."/>
        </authorList>
    </citation>
    <scope>NUCLEOTIDE SEQUENCE [LARGE SCALE GENOMIC DNA]</scope>
    <source>
        <strain evidence="3">DSM 45189 / LMG 24558 / Spyr1</strain>
    </source>
</reference>
<dbReference type="RefSeq" id="WP_013470615.1">
    <property type="nucleotide sequence ID" value="NC_014814.1"/>
</dbReference>
<keyword evidence="1" id="KW-1133">Transmembrane helix</keyword>
<gene>
    <name evidence="2" type="ordered locus">Mspyr1_07240</name>
</gene>
<evidence type="ECO:0008006" key="4">
    <source>
        <dbReference type="Google" id="ProtNLM"/>
    </source>
</evidence>
<dbReference type="KEGG" id="msp:Mspyr1_07240"/>
<proteinExistence type="predicted"/>
<sequence>MTGPHQPPPGPPAAPAARPADVDTGFWLWVTALPLMTAGYVIDMLTVQEFPNTLVLAISLVFVVIVASVVLTFQILMRQGYRWTRTVLTGGAIAAVVFSVSGLFSTERAAVWAMAYAACVIIGSVLIAGGVYLLHRKDSHEFFTR</sequence>
<protein>
    <recommendedName>
        <fullName evidence="4">Transmembrane protein</fullName>
    </recommendedName>
</protein>
<feature type="transmembrane region" description="Helical" evidence="1">
    <location>
        <begin position="83"/>
        <end position="104"/>
    </location>
</feature>
<feature type="transmembrane region" description="Helical" evidence="1">
    <location>
        <begin position="110"/>
        <end position="135"/>
    </location>
</feature>
<evidence type="ECO:0000313" key="2">
    <source>
        <dbReference type="EMBL" id="ADT97424.1"/>
    </source>
</evidence>
<dbReference type="EMBL" id="CP002385">
    <property type="protein sequence ID" value="ADT97424.1"/>
    <property type="molecule type" value="Genomic_DNA"/>
</dbReference>
<dbReference type="Proteomes" id="UP000008916">
    <property type="component" value="Chromosome"/>
</dbReference>
<keyword evidence="1" id="KW-0812">Transmembrane</keyword>
<organism evidence="2 3">
    <name type="scientific">Mycolicibacterium gilvum (strain DSM 45189 / LMG 24558 / Spyr1)</name>
    <name type="common">Mycobacterium gilvum</name>
    <dbReference type="NCBI Taxonomy" id="278137"/>
    <lineage>
        <taxon>Bacteria</taxon>
        <taxon>Bacillati</taxon>
        <taxon>Actinomycetota</taxon>
        <taxon>Actinomycetes</taxon>
        <taxon>Mycobacteriales</taxon>
        <taxon>Mycobacteriaceae</taxon>
        <taxon>Mycolicibacterium</taxon>
    </lineage>
</organism>
<accession>E6TBW7</accession>